<dbReference type="RefSeq" id="WP_183630747.1">
    <property type="nucleotide sequence ID" value="NZ_BAABLE010000011.1"/>
</dbReference>
<evidence type="ECO:0000313" key="3">
    <source>
        <dbReference type="Proteomes" id="UP000561045"/>
    </source>
</evidence>
<feature type="region of interest" description="Disordered" evidence="1">
    <location>
        <begin position="28"/>
        <end position="90"/>
    </location>
</feature>
<keyword evidence="3" id="KW-1185">Reference proteome</keyword>
<sequence>MNRNLQIALGITIALTGYAAWKEHNATPDEPVAAASPAAREVAAESQSPPASPERREPGSAGQAAPEAVDLFPAQGWAPPAPPAPKHPPAPAVPTLPFVVAGHWRDTTDSYWVLNGEGSQFLLCHKCDALGRVVPGDTLLTWRLEAIEPREIVFTYLPKNTRQVLPLGEMQ</sequence>
<dbReference type="EMBL" id="JACIET010000001">
    <property type="protein sequence ID" value="MBB4010802.1"/>
    <property type="molecule type" value="Genomic_DNA"/>
</dbReference>
<feature type="compositionally biased region" description="Pro residues" evidence="1">
    <location>
        <begin position="79"/>
        <end position="90"/>
    </location>
</feature>
<accession>A0A840BGS5</accession>
<reference evidence="2 3" key="1">
    <citation type="submission" date="2020-08" db="EMBL/GenBank/DDBJ databases">
        <title>Genomic Encyclopedia of Type Strains, Phase IV (KMG-IV): sequencing the most valuable type-strain genomes for metagenomic binning, comparative biology and taxonomic classification.</title>
        <authorList>
            <person name="Goeker M."/>
        </authorList>
    </citation>
    <scope>NUCLEOTIDE SEQUENCE [LARGE SCALE GENOMIC DNA]</scope>
    <source>
        <strain evidence="2 3">DSM 106739</strain>
    </source>
</reference>
<evidence type="ECO:0000313" key="2">
    <source>
        <dbReference type="EMBL" id="MBB4010802.1"/>
    </source>
</evidence>
<name>A0A840BGS5_9RHOO</name>
<comment type="caution">
    <text evidence="2">The sequence shown here is derived from an EMBL/GenBank/DDBJ whole genome shotgun (WGS) entry which is preliminary data.</text>
</comment>
<feature type="compositionally biased region" description="Low complexity" evidence="1">
    <location>
        <begin position="31"/>
        <end position="46"/>
    </location>
</feature>
<evidence type="ECO:0000256" key="1">
    <source>
        <dbReference type="SAM" id="MobiDB-lite"/>
    </source>
</evidence>
<dbReference type="Proteomes" id="UP000561045">
    <property type="component" value="Unassembled WGS sequence"/>
</dbReference>
<gene>
    <name evidence="2" type="ORF">GGR36_000110</name>
</gene>
<proteinExistence type="predicted"/>
<dbReference type="AlphaFoldDB" id="A0A840BGS5"/>
<protein>
    <submittedName>
        <fullName evidence="2">Uncharacterized protein</fullName>
    </submittedName>
</protein>
<organism evidence="2 3">
    <name type="scientific">Niveibacterium umoris</name>
    <dbReference type="NCBI Taxonomy" id="1193620"/>
    <lineage>
        <taxon>Bacteria</taxon>
        <taxon>Pseudomonadati</taxon>
        <taxon>Pseudomonadota</taxon>
        <taxon>Betaproteobacteria</taxon>
        <taxon>Rhodocyclales</taxon>
        <taxon>Rhodocyclaceae</taxon>
        <taxon>Niveibacterium</taxon>
    </lineage>
</organism>